<reference evidence="1 2" key="1">
    <citation type="submission" date="2022-04" db="EMBL/GenBank/DDBJ databases">
        <title>Positive selection, recombination, and allopatry shape intraspecific diversity of widespread and dominant cyanobacteria.</title>
        <authorList>
            <person name="Wei J."/>
            <person name="Shu W."/>
            <person name="Hu C."/>
        </authorList>
    </citation>
    <scope>NUCLEOTIDE SEQUENCE [LARGE SCALE GENOMIC DNA]</scope>
    <source>
        <strain evidence="1 2">GB2-A5</strain>
    </source>
</reference>
<dbReference type="Proteomes" id="UP001442494">
    <property type="component" value="Unassembled WGS sequence"/>
</dbReference>
<accession>A0ABV0JRX6</accession>
<evidence type="ECO:0000313" key="1">
    <source>
        <dbReference type="EMBL" id="MEP0866218.1"/>
    </source>
</evidence>
<name>A0ABV0JRX6_9CYAN</name>
<keyword evidence="2" id="KW-1185">Reference proteome</keyword>
<gene>
    <name evidence="1" type="ORF">NDI37_17290</name>
</gene>
<dbReference type="Pfam" id="PF13366">
    <property type="entry name" value="PDDEXK_3"/>
    <property type="match status" value="1"/>
</dbReference>
<organism evidence="1 2">
    <name type="scientific">Funiculus sociatus GB2-A5</name>
    <dbReference type="NCBI Taxonomy" id="2933946"/>
    <lineage>
        <taxon>Bacteria</taxon>
        <taxon>Bacillati</taxon>
        <taxon>Cyanobacteriota</taxon>
        <taxon>Cyanophyceae</taxon>
        <taxon>Coleofasciculales</taxon>
        <taxon>Coleofasciculaceae</taxon>
        <taxon>Funiculus</taxon>
    </lineage>
</organism>
<comment type="caution">
    <text evidence="1">The sequence shown here is derived from an EMBL/GenBank/DDBJ whole genome shotgun (WGS) entry which is preliminary data.</text>
</comment>
<sequence length="31" mass="3364">MKVHTKLGTGLLESAYLACLNYELNKAGLIV</sequence>
<evidence type="ECO:0000313" key="2">
    <source>
        <dbReference type="Proteomes" id="UP001442494"/>
    </source>
</evidence>
<dbReference type="InterPro" id="IPR026350">
    <property type="entry name" value="GxxExxY"/>
</dbReference>
<protein>
    <submittedName>
        <fullName evidence="1">GxxExxY protein</fullName>
    </submittedName>
</protein>
<proteinExistence type="predicted"/>
<dbReference type="EMBL" id="JAMPKK010000039">
    <property type="protein sequence ID" value="MEP0866218.1"/>
    <property type="molecule type" value="Genomic_DNA"/>
</dbReference>